<proteinExistence type="predicted"/>
<dbReference type="EMBL" id="MU070077">
    <property type="protein sequence ID" value="KAF5830106.1"/>
    <property type="molecule type" value="Genomic_DNA"/>
</dbReference>
<reference evidence="2" key="1">
    <citation type="submission" date="2017-08" db="EMBL/GenBank/DDBJ databases">
        <authorList>
            <person name="Polle J.E."/>
            <person name="Barry K."/>
            <person name="Cushman J."/>
            <person name="Schmutz J."/>
            <person name="Tran D."/>
            <person name="Hathwaick L.T."/>
            <person name="Yim W.C."/>
            <person name="Jenkins J."/>
            <person name="Mckie-Krisberg Z.M."/>
            <person name="Prochnik S."/>
            <person name="Lindquist E."/>
            <person name="Dockter R.B."/>
            <person name="Adam C."/>
            <person name="Molina H."/>
            <person name="Bunkerborg J."/>
            <person name="Jin E."/>
            <person name="Buchheim M."/>
            <person name="Magnuson J."/>
        </authorList>
    </citation>
    <scope>NUCLEOTIDE SEQUENCE</scope>
    <source>
        <strain evidence="2">CCAP 19/18</strain>
    </source>
</reference>
<gene>
    <name evidence="2" type="ORF">DUNSADRAFT_15023</name>
</gene>
<feature type="region of interest" description="Disordered" evidence="1">
    <location>
        <begin position="74"/>
        <end position="93"/>
    </location>
</feature>
<feature type="compositionally biased region" description="Polar residues" evidence="1">
    <location>
        <begin position="74"/>
        <end position="85"/>
    </location>
</feature>
<organism evidence="2 3">
    <name type="scientific">Dunaliella salina</name>
    <name type="common">Green alga</name>
    <name type="synonym">Protococcus salinus</name>
    <dbReference type="NCBI Taxonomy" id="3046"/>
    <lineage>
        <taxon>Eukaryota</taxon>
        <taxon>Viridiplantae</taxon>
        <taxon>Chlorophyta</taxon>
        <taxon>core chlorophytes</taxon>
        <taxon>Chlorophyceae</taxon>
        <taxon>CS clade</taxon>
        <taxon>Chlamydomonadales</taxon>
        <taxon>Dunaliellaceae</taxon>
        <taxon>Dunaliella</taxon>
    </lineage>
</organism>
<dbReference type="Proteomes" id="UP000815325">
    <property type="component" value="Unassembled WGS sequence"/>
</dbReference>
<protein>
    <recommendedName>
        <fullName evidence="4">Encoded protein</fullName>
    </recommendedName>
</protein>
<evidence type="ECO:0000313" key="3">
    <source>
        <dbReference type="Proteomes" id="UP000815325"/>
    </source>
</evidence>
<comment type="caution">
    <text evidence="2">The sequence shown here is derived from an EMBL/GenBank/DDBJ whole genome shotgun (WGS) entry which is preliminary data.</text>
</comment>
<evidence type="ECO:0000313" key="2">
    <source>
        <dbReference type="EMBL" id="KAF5830106.1"/>
    </source>
</evidence>
<evidence type="ECO:0000256" key="1">
    <source>
        <dbReference type="SAM" id="MobiDB-lite"/>
    </source>
</evidence>
<sequence>MLLHVEQRQALHNSKWPASPGDRAEAWMRATASLQKATTKTTMKCTQVMLGGGSPIGFCHAFACMAAGLLTTSFSSQRPSTNNKLTKAKKSQV</sequence>
<evidence type="ECO:0008006" key="4">
    <source>
        <dbReference type="Google" id="ProtNLM"/>
    </source>
</evidence>
<name>A0ABQ7G665_DUNSA</name>
<keyword evidence="3" id="KW-1185">Reference proteome</keyword>
<accession>A0ABQ7G665</accession>